<organism evidence="1">
    <name type="scientific">Brachypodium distachyon</name>
    <name type="common">Purple false brome</name>
    <name type="synonym">Trachynia distachya</name>
    <dbReference type="NCBI Taxonomy" id="15368"/>
    <lineage>
        <taxon>Eukaryota</taxon>
        <taxon>Viridiplantae</taxon>
        <taxon>Streptophyta</taxon>
        <taxon>Embryophyta</taxon>
        <taxon>Tracheophyta</taxon>
        <taxon>Spermatophyta</taxon>
        <taxon>Magnoliopsida</taxon>
        <taxon>Liliopsida</taxon>
        <taxon>Poales</taxon>
        <taxon>Poaceae</taxon>
        <taxon>BOP clade</taxon>
        <taxon>Pooideae</taxon>
        <taxon>Stipodae</taxon>
        <taxon>Brachypodieae</taxon>
        <taxon>Brachypodium</taxon>
    </lineage>
</organism>
<reference evidence="1 2" key="1">
    <citation type="journal article" date="2010" name="Nature">
        <title>Genome sequencing and analysis of the model grass Brachypodium distachyon.</title>
        <authorList>
            <consortium name="International Brachypodium Initiative"/>
        </authorList>
    </citation>
    <scope>NUCLEOTIDE SEQUENCE [LARGE SCALE GENOMIC DNA]</scope>
    <source>
        <strain evidence="1 2">Bd21</strain>
    </source>
</reference>
<dbReference type="EnsemblPlants" id="KQJ83832">
    <property type="protein sequence ID" value="KQJ83832"/>
    <property type="gene ID" value="BRADI_5g17075v3"/>
</dbReference>
<reference evidence="1" key="2">
    <citation type="submission" date="2017-06" db="EMBL/GenBank/DDBJ databases">
        <title>WGS assembly of Brachypodium distachyon.</title>
        <authorList>
            <consortium name="The International Brachypodium Initiative"/>
            <person name="Lucas S."/>
            <person name="Harmon-Smith M."/>
            <person name="Lail K."/>
            <person name="Tice H."/>
            <person name="Grimwood J."/>
            <person name="Bruce D."/>
            <person name="Barry K."/>
            <person name="Shu S."/>
            <person name="Lindquist E."/>
            <person name="Wang M."/>
            <person name="Pitluck S."/>
            <person name="Vogel J.P."/>
            <person name="Garvin D.F."/>
            <person name="Mockler T.C."/>
            <person name="Schmutz J."/>
            <person name="Rokhsar D."/>
            <person name="Bevan M.W."/>
        </authorList>
    </citation>
    <scope>NUCLEOTIDE SEQUENCE</scope>
    <source>
        <strain evidence="1">Bd21</strain>
    </source>
</reference>
<dbReference type="Proteomes" id="UP000008810">
    <property type="component" value="Chromosome 5"/>
</dbReference>
<evidence type="ECO:0000313" key="1">
    <source>
        <dbReference type="EMBL" id="KQJ83832.1"/>
    </source>
</evidence>
<keyword evidence="3" id="KW-1185">Reference proteome</keyword>
<name>A0A0Q3ICJ5_BRADI</name>
<dbReference type="InParanoid" id="A0A0Q3ICJ5"/>
<evidence type="ECO:0000313" key="2">
    <source>
        <dbReference type="EnsemblPlants" id="KQJ83832"/>
    </source>
</evidence>
<evidence type="ECO:0000313" key="3">
    <source>
        <dbReference type="Proteomes" id="UP000008810"/>
    </source>
</evidence>
<dbReference type="AlphaFoldDB" id="A0A0Q3ICJ5"/>
<dbReference type="Gramene" id="KQJ83832">
    <property type="protein sequence ID" value="KQJ83832"/>
    <property type="gene ID" value="BRADI_5g17075v3"/>
</dbReference>
<reference evidence="2" key="3">
    <citation type="submission" date="2018-08" db="UniProtKB">
        <authorList>
            <consortium name="EnsemblPlants"/>
        </authorList>
    </citation>
    <scope>IDENTIFICATION</scope>
    <source>
        <strain evidence="2">cv. Bd21</strain>
    </source>
</reference>
<sequence length="75" mass="8312">MTGYCTRSTDHIRGNQTFPLLLEEGKDTRNPVGQSARPAKVIAAGRRGVSFVNRWMRAPPVKRTACPWTGRKAAD</sequence>
<gene>
    <name evidence="1" type="ORF">BRADI_5g17075v3</name>
</gene>
<accession>A0A0Q3ICJ5</accession>
<proteinExistence type="predicted"/>
<protein>
    <submittedName>
        <fullName evidence="1 2">Uncharacterized protein</fullName>
    </submittedName>
</protein>
<dbReference type="EMBL" id="CM000884">
    <property type="protein sequence ID" value="KQJ83832.1"/>
    <property type="molecule type" value="Genomic_DNA"/>
</dbReference>